<feature type="chain" id="PRO_5016344437" description="Nephrocystin 3-like N-terminal domain-containing protein" evidence="2">
    <location>
        <begin position="33"/>
        <end position="181"/>
    </location>
</feature>
<keyword evidence="2" id="KW-0732">Signal</keyword>
<dbReference type="PANTHER" id="PTHR40619:SF3">
    <property type="entry name" value="FUNGAL STAND N-TERMINAL GOODBYE DOMAIN-CONTAINING PROTEIN"/>
    <property type="match status" value="1"/>
</dbReference>
<dbReference type="PANTHER" id="PTHR40619">
    <property type="entry name" value="FUNGAL STAND N-TERMINAL GOODBYE DOMAIN-CONTAINING PROTEIN"/>
    <property type="match status" value="1"/>
</dbReference>
<gene>
    <name evidence="4" type="ORF">BO82DRAFT_370188</name>
</gene>
<feature type="domain" description="Nephrocystin 3-like N-terminal" evidence="3">
    <location>
        <begin position="37"/>
        <end position="161"/>
    </location>
</feature>
<dbReference type="STRING" id="1448315.A0A319D631"/>
<dbReference type="GeneID" id="37139942"/>
<evidence type="ECO:0000313" key="5">
    <source>
        <dbReference type="Proteomes" id="UP000248340"/>
    </source>
</evidence>
<evidence type="ECO:0000313" key="4">
    <source>
        <dbReference type="EMBL" id="PYH75482.1"/>
    </source>
</evidence>
<name>A0A319D631_9EURO</name>
<evidence type="ECO:0000256" key="1">
    <source>
        <dbReference type="ARBA" id="ARBA00022737"/>
    </source>
</evidence>
<dbReference type="EMBL" id="KZ821792">
    <property type="protein sequence ID" value="PYH75482.1"/>
    <property type="molecule type" value="Genomic_DNA"/>
</dbReference>
<dbReference type="OrthoDB" id="5419927at2759"/>
<evidence type="ECO:0000256" key="2">
    <source>
        <dbReference type="SAM" id="SignalP"/>
    </source>
</evidence>
<dbReference type="AlphaFoldDB" id="A0A319D631"/>
<dbReference type="InterPro" id="IPR056884">
    <property type="entry name" value="NPHP3-like_N"/>
</dbReference>
<keyword evidence="1" id="KW-0677">Repeat</keyword>
<dbReference type="Proteomes" id="UP000248340">
    <property type="component" value="Unassembled WGS sequence"/>
</dbReference>
<feature type="signal peptide" evidence="2">
    <location>
        <begin position="1"/>
        <end position="32"/>
    </location>
</feature>
<keyword evidence="5" id="KW-1185">Reference proteome</keyword>
<protein>
    <recommendedName>
        <fullName evidence="3">Nephrocystin 3-like N-terminal domain-containing protein</fullName>
    </recommendedName>
</protein>
<organism evidence="4 5">
    <name type="scientific">Aspergillus uvarum CBS 121591</name>
    <dbReference type="NCBI Taxonomy" id="1448315"/>
    <lineage>
        <taxon>Eukaryota</taxon>
        <taxon>Fungi</taxon>
        <taxon>Dikarya</taxon>
        <taxon>Ascomycota</taxon>
        <taxon>Pezizomycotina</taxon>
        <taxon>Eurotiomycetes</taxon>
        <taxon>Eurotiomycetidae</taxon>
        <taxon>Eurotiales</taxon>
        <taxon>Aspergillaceae</taxon>
        <taxon>Aspergillus</taxon>
        <taxon>Aspergillus subgen. Circumdati</taxon>
    </lineage>
</organism>
<dbReference type="Pfam" id="PF24883">
    <property type="entry name" value="NPHP3_N"/>
    <property type="match status" value="1"/>
</dbReference>
<evidence type="ECO:0000259" key="3">
    <source>
        <dbReference type="Pfam" id="PF24883"/>
    </source>
</evidence>
<dbReference type="VEuPathDB" id="FungiDB:BO82DRAFT_370188"/>
<sequence length="181" mass="19766">MIGLCLCCQLSIRQLLLLLLPLLLPMQQLLWGVIVFQAPSARCAIAFFCHQHCDAQDSFAGAAVMLRSLIAQVALSLDLSFLVEEQLHTIATQDVSTLRDLIAKVVKRAPVKSVVCMIDGVDFLSNQLHVYWVEEVLRFLNSLLGVVAGSRSDLMFKILVTTPRSESSIAMVSLSGGATHA</sequence>
<reference evidence="4 5" key="1">
    <citation type="submission" date="2016-12" db="EMBL/GenBank/DDBJ databases">
        <title>The genomes of Aspergillus section Nigri reveals drivers in fungal speciation.</title>
        <authorList>
            <consortium name="DOE Joint Genome Institute"/>
            <person name="Vesth T.C."/>
            <person name="Nybo J."/>
            <person name="Theobald S."/>
            <person name="Brandl J."/>
            <person name="Frisvad J.C."/>
            <person name="Nielsen K.F."/>
            <person name="Lyhne E.K."/>
            <person name="Kogle M.E."/>
            <person name="Kuo A."/>
            <person name="Riley R."/>
            <person name="Clum A."/>
            <person name="Nolan M."/>
            <person name="Lipzen A."/>
            <person name="Salamov A."/>
            <person name="Henrissat B."/>
            <person name="Wiebenga A."/>
            <person name="De Vries R.P."/>
            <person name="Grigoriev I.V."/>
            <person name="Mortensen U.H."/>
            <person name="Andersen M.R."/>
            <person name="Baker S.E."/>
        </authorList>
    </citation>
    <scope>NUCLEOTIDE SEQUENCE [LARGE SCALE GENOMIC DNA]</scope>
    <source>
        <strain evidence="4 5">CBS 121591</strain>
    </source>
</reference>
<accession>A0A319D631</accession>
<proteinExistence type="predicted"/>
<dbReference type="RefSeq" id="XP_025485682.1">
    <property type="nucleotide sequence ID" value="XM_025637201.1"/>
</dbReference>